<dbReference type="PANTHER" id="PTHR33490:SF12">
    <property type="entry name" value="BLL5557 PROTEIN"/>
    <property type="match status" value="1"/>
</dbReference>
<dbReference type="SMART" id="SM00460">
    <property type="entry name" value="TGc"/>
    <property type="match status" value="1"/>
</dbReference>
<dbReference type="SUPFAM" id="SSF54001">
    <property type="entry name" value="Cysteine proteinases"/>
    <property type="match status" value="1"/>
</dbReference>
<keyword evidence="3" id="KW-1185">Reference proteome</keyword>
<proteinExistence type="predicted"/>
<dbReference type="InterPro" id="IPR002931">
    <property type="entry name" value="Transglutaminase-like"/>
</dbReference>
<dbReference type="Proteomes" id="UP000623067">
    <property type="component" value="Unassembled WGS sequence"/>
</dbReference>
<reference evidence="2" key="2">
    <citation type="submission" date="2020-09" db="EMBL/GenBank/DDBJ databases">
        <authorList>
            <person name="Sun Q."/>
            <person name="Zhou Y."/>
        </authorList>
    </citation>
    <scope>NUCLEOTIDE SEQUENCE</scope>
    <source>
        <strain evidence="2">CGMCC 1.15330</strain>
    </source>
</reference>
<dbReference type="Pfam" id="PF01841">
    <property type="entry name" value="Transglut_core"/>
    <property type="match status" value="1"/>
</dbReference>
<evidence type="ECO:0000313" key="3">
    <source>
        <dbReference type="Proteomes" id="UP000623067"/>
    </source>
</evidence>
<dbReference type="EMBL" id="BMIH01000001">
    <property type="protein sequence ID" value="GGB15467.1"/>
    <property type="molecule type" value="Genomic_DNA"/>
</dbReference>
<dbReference type="RefSeq" id="WP_188656682.1">
    <property type="nucleotide sequence ID" value="NZ_BMIH01000001.1"/>
</dbReference>
<dbReference type="Gene3D" id="2.60.40.2250">
    <property type="match status" value="1"/>
</dbReference>
<name>A0A916WM88_9SPHN</name>
<gene>
    <name evidence="2" type="ORF">GCM10011380_01130</name>
</gene>
<evidence type="ECO:0000313" key="2">
    <source>
        <dbReference type="EMBL" id="GGB15467.1"/>
    </source>
</evidence>
<dbReference type="Gene3D" id="3.10.620.30">
    <property type="match status" value="1"/>
</dbReference>
<protein>
    <recommendedName>
        <fullName evidence="1">Transglutaminase-like domain-containing protein</fullName>
    </recommendedName>
</protein>
<dbReference type="PANTHER" id="PTHR33490">
    <property type="entry name" value="BLR5614 PROTEIN-RELATED"/>
    <property type="match status" value="1"/>
</dbReference>
<comment type="caution">
    <text evidence="2">The sequence shown here is derived from an EMBL/GenBank/DDBJ whole genome shotgun (WGS) entry which is preliminary data.</text>
</comment>
<feature type="domain" description="Transglutaminase-like" evidence="1">
    <location>
        <begin position="160"/>
        <end position="220"/>
    </location>
</feature>
<sequence>MPTHLSIAVDLDYGVPEPADILLQIEAAATPEQRLDEQELLIWSDDPIATIAGEEGIGQRCWLRATNRIQAAYRAKVTIDRPAAALASLAATPVRGLPGTLVAYLLPSRYCPADRFEGFVRQKFGGLSGGAMASALAEWVHEHMTYRAGTSDSATTALHSFASRMGVCRDYAHLLVALARAAEIPARCVAAYAPGVDPPDFHAVAELWLEGRWHLVDATGMARADELAIVAVGRDATDIAFMTIFGTATLIGQTVAVQRTTPAERG</sequence>
<dbReference type="AlphaFoldDB" id="A0A916WM88"/>
<organism evidence="2 3">
    <name type="scientific">Sphingomonas metalli</name>
    <dbReference type="NCBI Taxonomy" id="1779358"/>
    <lineage>
        <taxon>Bacteria</taxon>
        <taxon>Pseudomonadati</taxon>
        <taxon>Pseudomonadota</taxon>
        <taxon>Alphaproteobacteria</taxon>
        <taxon>Sphingomonadales</taxon>
        <taxon>Sphingomonadaceae</taxon>
        <taxon>Sphingomonas</taxon>
    </lineage>
</organism>
<accession>A0A916WM88</accession>
<evidence type="ECO:0000259" key="1">
    <source>
        <dbReference type="SMART" id="SM00460"/>
    </source>
</evidence>
<dbReference type="InterPro" id="IPR038765">
    <property type="entry name" value="Papain-like_cys_pep_sf"/>
</dbReference>
<reference evidence="2" key="1">
    <citation type="journal article" date="2014" name="Int. J. Syst. Evol. Microbiol.">
        <title>Complete genome sequence of Corynebacterium casei LMG S-19264T (=DSM 44701T), isolated from a smear-ripened cheese.</title>
        <authorList>
            <consortium name="US DOE Joint Genome Institute (JGI-PGF)"/>
            <person name="Walter F."/>
            <person name="Albersmeier A."/>
            <person name="Kalinowski J."/>
            <person name="Ruckert C."/>
        </authorList>
    </citation>
    <scope>NUCLEOTIDE SEQUENCE</scope>
    <source>
        <strain evidence="2">CGMCC 1.15330</strain>
    </source>
</reference>